<sequence>MCDESDTCPFYINISMHEKAVDGDNNNDHLESFAFPSSLSTAHPSLEELMFRRVVTVEKECLYPALDFVFIRGYPACDNTSESAPHNGTYAQLDDVTRPVMRYLLFAFKSMEELHSANFLAQWKSWTGAKYLYHMLPSRLHIDFMAFFKKVSGGLHFKFIMVAHVPNLLIEAAAALNLLHYMRQKVCAHIAAYKLTDSLAQKLHISRDFCSNVTTTCMKLAYSNNTATLSFPGEANVSVARKKSNGDANGNRNSFFAEEATEPDEQRRRNSLTRTISIYDFPSIDDSNERAFSSSFRPVLILPSIIHPSSLSLHSLMISGTASSPFLVAAPAMSAMHPITSPWSSSSYSESHRRERRHLTALPLSLLIAHPDIRTRGARRPILVTSPVS</sequence>
<evidence type="ECO:0000259" key="2">
    <source>
        <dbReference type="Pfam" id="PF23672"/>
    </source>
</evidence>
<protein>
    <recommendedName>
        <fullName evidence="2">DUF7153 domain-containing protein</fullName>
    </recommendedName>
</protein>
<evidence type="ECO:0000256" key="1">
    <source>
        <dbReference type="SAM" id="MobiDB-lite"/>
    </source>
</evidence>
<dbReference type="AlphaFoldDB" id="A0AAV5UKA2"/>
<evidence type="ECO:0000313" key="3">
    <source>
        <dbReference type="EMBL" id="GMT06728.1"/>
    </source>
</evidence>
<dbReference type="PANTHER" id="PTHR22198">
    <property type="entry name" value="FERM DOMAIN-CONTAINING PROTEIN"/>
    <property type="match status" value="1"/>
</dbReference>
<feature type="domain" description="DUF7153" evidence="2">
    <location>
        <begin position="52"/>
        <end position="194"/>
    </location>
</feature>
<dbReference type="Proteomes" id="UP001432027">
    <property type="component" value="Unassembled WGS sequence"/>
</dbReference>
<accession>A0AAV5UKA2</accession>
<keyword evidence="4" id="KW-1185">Reference proteome</keyword>
<comment type="caution">
    <text evidence="3">The sequence shown here is derived from an EMBL/GenBank/DDBJ whole genome shotgun (WGS) entry which is preliminary data.</text>
</comment>
<dbReference type="InterPro" id="IPR055577">
    <property type="entry name" value="DUF7153"/>
</dbReference>
<feature type="region of interest" description="Disordered" evidence="1">
    <location>
        <begin position="243"/>
        <end position="269"/>
    </location>
</feature>
<proteinExistence type="predicted"/>
<dbReference type="PANTHER" id="PTHR22198:SF2">
    <property type="entry name" value="PROTEIN CBG14274"/>
    <property type="match status" value="1"/>
</dbReference>
<reference evidence="3" key="1">
    <citation type="submission" date="2023-10" db="EMBL/GenBank/DDBJ databases">
        <title>Genome assembly of Pristionchus species.</title>
        <authorList>
            <person name="Yoshida K."/>
            <person name="Sommer R.J."/>
        </authorList>
    </citation>
    <scope>NUCLEOTIDE SEQUENCE</scope>
    <source>
        <strain evidence="3">RS0144</strain>
    </source>
</reference>
<feature type="non-terminal residue" evidence="3">
    <location>
        <position position="389"/>
    </location>
</feature>
<name>A0AAV5UKA2_9BILA</name>
<organism evidence="3 4">
    <name type="scientific">Pristionchus entomophagus</name>
    <dbReference type="NCBI Taxonomy" id="358040"/>
    <lineage>
        <taxon>Eukaryota</taxon>
        <taxon>Metazoa</taxon>
        <taxon>Ecdysozoa</taxon>
        <taxon>Nematoda</taxon>
        <taxon>Chromadorea</taxon>
        <taxon>Rhabditida</taxon>
        <taxon>Rhabditina</taxon>
        <taxon>Diplogasteromorpha</taxon>
        <taxon>Diplogasteroidea</taxon>
        <taxon>Neodiplogasteridae</taxon>
        <taxon>Pristionchus</taxon>
    </lineage>
</organism>
<gene>
    <name evidence="3" type="ORF">PENTCL1PPCAC_28902</name>
</gene>
<dbReference type="Pfam" id="PF23672">
    <property type="entry name" value="DUF7153"/>
    <property type="match status" value="1"/>
</dbReference>
<dbReference type="EMBL" id="BTSX01000006">
    <property type="protein sequence ID" value="GMT06728.1"/>
    <property type="molecule type" value="Genomic_DNA"/>
</dbReference>
<evidence type="ECO:0000313" key="4">
    <source>
        <dbReference type="Proteomes" id="UP001432027"/>
    </source>
</evidence>